<dbReference type="GO" id="GO:0004519">
    <property type="term" value="F:endonuclease activity"/>
    <property type="evidence" value="ECO:0007669"/>
    <property type="project" value="UniProtKB-KW"/>
</dbReference>
<feature type="domain" description="Type I restriction modification DNA specificity" evidence="6">
    <location>
        <begin position="8"/>
        <end position="176"/>
    </location>
</feature>
<dbReference type="Proteomes" id="UP000615989">
    <property type="component" value="Unassembled WGS sequence"/>
</dbReference>
<evidence type="ECO:0000313" key="7">
    <source>
        <dbReference type="EMBL" id="NMG23203.1"/>
    </source>
</evidence>
<keyword evidence="7" id="KW-0540">Nuclease</keyword>
<sequence length="517" mass="56796">MSRSELLPAGWAISTLDDVAKSAGGSTPSKADHSYWLNGSIPWVSPKDMKVFALQTAEDTITEKALERLTVIPPESVLVVVRSGILSRTLPVALNSMAVTINQDMRAFIPEVDISARYLAWHLIANERDILAACSKHGTTVASIEGPALARFPLRIAPAAEQTRIVEKLEELLSDLDAAVAELKAAQKKLAQYRQSLLKAAVEGKLTAAWRVERAQRGDATETGAQLLARILTERRTRWEARQRAKFDEQGKAPPKGWQDKYPEPVAPDIQDLPDLPEGWVWATVDQLSPDDLANGRSVPSATVGAKVLRLTAVKDGCIDLNEYKTGDWSDEEAKPFAVVDGDLLIVRGNGSLSLVGRAGLVTNAAEQVAYPDTMIRLRVLNSIIRPEWVALLWDASFTRSHIERRARTSAGIYKISQPDILSVVIPVPPLEEQSQILFIFERAGKEMHSVAAMLDQALKQSAAQRQNILRAAFSGQLVPQDSDDEPASVLLERIRAERAEQAAVKKPRSRRARETA</sequence>
<keyword evidence="7" id="KW-0255">Endonuclease</keyword>
<evidence type="ECO:0000256" key="5">
    <source>
        <dbReference type="SAM" id="MobiDB-lite"/>
    </source>
</evidence>
<dbReference type="SUPFAM" id="SSF116734">
    <property type="entry name" value="DNA methylase specificity domain"/>
    <property type="match status" value="2"/>
</dbReference>
<evidence type="ECO:0000256" key="3">
    <source>
        <dbReference type="ARBA" id="ARBA00023125"/>
    </source>
</evidence>
<dbReference type="EMBL" id="WTVG01000001">
    <property type="protein sequence ID" value="NMG23203.1"/>
    <property type="molecule type" value="Genomic_DNA"/>
</dbReference>
<accession>A0ABX1PFD2</accession>
<gene>
    <name evidence="7" type="ORF">GO606_00430</name>
</gene>
<comment type="caution">
    <text evidence="7">The sequence shown here is derived from an EMBL/GenBank/DDBJ whole genome shotgun (WGS) entry which is preliminary data.</text>
</comment>
<feature type="compositionally biased region" description="Basic and acidic residues" evidence="5">
    <location>
        <begin position="242"/>
        <end position="251"/>
    </location>
</feature>
<evidence type="ECO:0000256" key="1">
    <source>
        <dbReference type="ARBA" id="ARBA00010923"/>
    </source>
</evidence>
<dbReference type="Pfam" id="PF01420">
    <property type="entry name" value="Methylase_S"/>
    <property type="match status" value="1"/>
</dbReference>
<evidence type="ECO:0000313" key="8">
    <source>
        <dbReference type="Proteomes" id="UP000615989"/>
    </source>
</evidence>
<dbReference type="Gene3D" id="1.10.287.1120">
    <property type="entry name" value="Bipartite methylase S protein"/>
    <property type="match status" value="1"/>
</dbReference>
<feature type="coiled-coil region" evidence="4">
    <location>
        <begin position="159"/>
        <end position="203"/>
    </location>
</feature>
<dbReference type="PANTHER" id="PTHR43140">
    <property type="entry name" value="TYPE-1 RESTRICTION ENZYME ECOKI SPECIFICITY PROTEIN"/>
    <property type="match status" value="1"/>
</dbReference>
<dbReference type="PANTHER" id="PTHR43140:SF1">
    <property type="entry name" value="TYPE I RESTRICTION ENZYME ECOKI SPECIFICITY SUBUNIT"/>
    <property type="match status" value="1"/>
</dbReference>
<evidence type="ECO:0000256" key="2">
    <source>
        <dbReference type="ARBA" id="ARBA00022747"/>
    </source>
</evidence>
<dbReference type="CDD" id="cd17249">
    <property type="entry name" value="RMtype1_S_EcoR124I-TRD2-CR2_like"/>
    <property type="match status" value="1"/>
</dbReference>
<feature type="region of interest" description="Disordered" evidence="5">
    <location>
        <begin position="242"/>
        <end position="261"/>
    </location>
</feature>
<dbReference type="InterPro" id="IPR044946">
    <property type="entry name" value="Restrct_endonuc_typeI_TRD_sf"/>
</dbReference>
<dbReference type="CDD" id="cd17261">
    <property type="entry name" value="RMtype1_S_EcoKI-TRD2-CR2_like"/>
    <property type="match status" value="1"/>
</dbReference>
<organism evidence="7 8">
    <name type="scientific">Aromatoleum anaerobium</name>
    <dbReference type="NCBI Taxonomy" id="182180"/>
    <lineage>
        <taxon>Bacteria</taxon>
        <taxon>Pseudomonadati</taxon>
        <taxon>Pseudomonadota</taxon>
        <taxon>Betaproteobacteria</taxon>
        <taxon>Rhodocyclales</taxon>
        <taxon>Rhodocyclaceae</taxon>
        <taxon>Aromatoleum</taxon>
    </lineage>
</organism>
<keyword evidence="7" id="KW-0378">Hydrolase</keyword>
<keyword evidence="3" id="KW-0238">DNA-binding</keyword>
<dbReference type="Gene3D" id="3.90.220.20">
    <property type="entry name" value="DNA methylase specificity domains"/>
    <property type="match status" value="2"/>
</dbReference>
<keyword evidence="2" id="KW-0680">Restriction system</keyword>
<dbReference type="RefSeq" id="WP_169116621.1">
    <property type="nucleotide sequence ID" value="NZ_WTVG02000040.1"/>
</dbReference>
<keyword evidence="4" id="KW-0175">Coiled coil</keyword>
<evidence type="ECO:0000259" key="6">
    <source>
        <dbReference type="Pfam" id="PF01420"/>
    </source>
</evidence>
<keyword evidence="8" id="KW-1185">Reference proteome</keyword>
<proteinExistence type="inferred from homology"/>
<name>A0ABX1PFD2_9RHOO</name>
<reference evidence="7" key="1">
    <citation type="submission" date="2019-12" db="EMBL/GenBank/DDBJ databases">
        <title>Comparative genomics gives insights into the taxonomy of the Azoarcus-Aromatoleum group and reveals separate origins of nif in the plant-associated Azoarcus and non-plant-associated Aromatoleum sub-groups.</title>
        <authorList>
            <person name="Lafos M."/>
            <person name="Maluk M."/>
            <person name="Batista M."/>
            <person name="Junghare M."/>
            <person name="Carmona M."/>
            <person name="Faoro H."/>
            <person name="Cruz L.M."/>
            <person name="Battistoni F."/>
            <person name="De Souza E."/>
            <person name="Pedrosa F."/>
            <person name="Chen W.-M."/>
            <person name="Poole P.S."/>
            <person name="Dixon R.A."/>
            <person name="James E.K."/>
        </authorList>
    </citation>
    <scope>NUCLEOTIDE SEQUENCE</scope>
    <source>
        <strain evidence="7">LuFRes1</strain>
    </source>
</reference>
<protein>
    <submittedName>
        <fullName evidence="7">Restriction endonuclease</fullName>
    </submittedName>
</protein>
<dbReference type="InterPro" id="IPR000055">
    <property type="entry name" value="Restrct_endonuc_typeI_TRD"/>
</dbReference>
<evidence type="ECO:0000256" key="4">
    <source>
        <dbReference type="SAM" id="Coils"/>
    </source>
</evidence>
<dbReference type="InterPro" id="IPR051212">
    <property type="entry name" value="Type-I_RE_S_subunit"/>
</dbReference>
<comment type="similarity">
    <text evidence="1">Belongs to the type-I restriction system S methylase family.</text>
</comment>